<protein>
    <submittedName>
        <fullName evidence="2">GIP protein</fullName>
    </submittedName>
</protein>
<dbReference type="AlphaFoldDB" id="A0A812TQK8"/>
<gene>
    <name evidence="2" type="primary">GIP</name>
    <name evidence="2" type="ORF">SNEC2469_LOCUS15755</name>
</gene>
<dbReference type="Proteomes" id="UP000601435">
    <property type="component" value="Unassembled WGS sequence"/>
</dbReference>
<reference evidence="2" key="1">
    <citation type="submission" date="2021-02" db="EMBL/GenBank/DDBJ databases">
        <authorList>
            <person name="Dougan E. K."/>
            <person name="Rhodes N."/>
            <person name="Thang M."/>
            <person name="Chan C."/>
        </authorList>
    </citation>
    <scope>NUCLEOTIDE SEQUENCE</scope>
</reference>
<evidence type="ECO:0000256" key="1">
    <source>
        <dbReference type="SAM" id="MobiDB-lite"/>
    </source>
</evidence>
<feature type="region of interest" description="Disordered" evidence="1">
    <location>
        <begin position="1"/>
        <end position="40"/>
    </location>
</feature>
<evidence type="ECO:0000313" key="3">
    <source>
        <dbReference type="Proteomes" id="UP000601435"/>
    </source>
</evidence>
<proteinExistence type="predicted"/>
<feature type="non-terminal residue" evidence="2">
    <location>
        <position position="1"/>
    </location>
</feature>
<keyword evidence="3" id="KW-1185">Reference proteome</keyword>
<sequence>MYEHGCPAGPGTVQPLPPPAQAGEAPGETVGKPALADVSDTSEELWQRTVDEATSWYNQIETMIIAAAPKEIREEVSASRFLQQAIPEAPAVEQEQQALQLIAELEAARLGEFQHQLHTFECQLEAKRDPVDPSKAWERFANTGARRDALCALFAQPYLCEVPEDIKASLAESIPAGEGSEDGKSVLKVLPLRRSSRRLLLNSDRWVVHLCSGKPRSPEPLKEWSDHNGMLMLHVDILEKGGRGWDLLKQQGVWRALLWAASKGKIAAVLSSPPRYKEGETAKLPLQAMVLWSFASVMRRGGIPYLAEQPGLPVSIQSSFGKWSGTEVLSLSQGALGDEFSRPTTVQTNLDLRYVSTLPVKGKPEVPPNGREWTLPFRKEVVRALRGCPSTPSCEELDRVIVEAKETTASGRCEEAQPCIGKVDDASLEEWREHILNGHVPYRKDCRRCIEGAGLGIQHRKVKYPHSYALSADLFGPVPPDQRTR</sequence>
<evidence type="ECO:0000313" key="2">
    <source>
        <dbReference type="EMBL" id="CAE7546828.1"/>
    </source>
</evidence>
<dbReference type="EMBL" id="CAJNJA010025663">
    <property type="protein sequence ID" value="CAE7546828.1"/>
    <property type="molecule type" value="Genomic_DNA"/>
</dbReference>
<dbReference type="OrthoDB" id="413361at2759"/>
<organism evidence="2 3">
    <name type="scientific">Symbiodinium necroappetens</name>
    <dbReference type="NCBI Taxonomy" id="1628268"/>
    <lineage>
        <taxon>Eukaryota</taxon>
        <taxon>Sar</taxon>
        <taxon>Alveolata</taxon>
        <taxon>Dinophyceae</taxon>
        <taxon>Suessiales</taxon>
        <taxon>Symbiodiniaceae</taxon>
        <taxon>Symbiodinium</taxon>
    </lineage>
</organism>
<comment type="caution">
    <text evidence="2">The sequence shown here is derived from an EMBL/GenBank/DDBJ whole genome shotgun (WGS) entry which is preliminary data.</text>
</comment>
<name>A0A812TQK8_9DINO</name>
<accession>A0A812TQK8</accession>